<proteinExistence type="predicted"/>
<accession>A0ABR8N2E2</accession>
<dbReference type="InterPro" id="IPR011990">
    <property type="entry name" value="TPR-like_helical_dom_sf"/>
</dbReference>
<comment type="caution">
    <text evidence="1">The sequence shown here is derived from an EMBL/GenBank/DDBJ whole genome shotgun (WGS) entry which is preliminary data.</text>
</comment>
<dbReference type="Gene3D" id="1.25.40.10">
    <property type="entry name" value="Tetratricopeptide repeat domain"/>
    <property type="match status" value="1"/>
</dbReference>
<dbReference type="Gene3D" id="2.60.40.1120">
    <property type="entry name" value="Carboxypeptidase-like, regulatory domain"/>
    <property type="match status" value="1"/>
</dbReference>
<protein>
    <submittedName>
        <fullName evidence="1">Carboxypeptidase regulatory-like domain-containing protein</fullName>
    </submittedName>
</protein>
<dbReference type="EMBL" id="JACXZA010000007">
    <property type="protein sequence ID" value="MBD3922045.1"/>
    <property type="molecule type" value="Genomic_DNA"/>
</dbReference>
<dbReference type="SUPFAM" id="SSF48452">
    <property type="entry name" value="TPR-like"/>
    <property type="match status" value="2"/>
</dbReference>
<name>A0ABR8N2E2_9BACL</name>
<reference evidence="1 2" key="1">
    <citation type="submission" date="2020-09" db="EMBL/GenBank/DDBJ databases">
        <title>Paenibacillus sp. strain PR3 16S rRNA gene Genome sequencing and assembly.</title>
        <authorList>
            <person name="Kim J."/>
        </authorList>
    </citation>
    <scope>NUCLEOTIDE SEQUENCE [LARGE SCALE GENOMIC DNA]</scope>
    <source>
        <strain evidence="1 2">PR3</strain>
    </source>
</reference>
<sequence>MLKLKIKVKHLFALIVALGASFILLQLLVMPKVEVVVAKKHYEQGTANGKSELLQVIDASSGDDRWALIQQYMIENGSDLGTTSYDVIVGVETFYSNMVTSYPDEPHWTSEEKIKYLKDYLNGAPANGYLVRAAKQLALEYLTLGQTKNALGALEQTEQRLPRNLYNQSKELKLARARICVNADAFDAAERLLDELSLSSIPEASYLSDSIAKLKSQIVEQHNNKASSVSGTINRSDGKPMAGIGVFLRDSREVYHSLREDEPYLTMTDSEGNFSFKGVVPGSYVIYIGLSFDQIDGWTRPTKQDTEWIDIRGEENVTRNITLQRLIQIHSPVDEQVITGKTIKFEWEAVEGAAYYTLNGTLPIENGSVGSIIKDHIESNSIELPLETLYNAASGYSYTKIGDKDVPDPTTVLGYANPSSRFSWNVEAYDANGKLLTRSDGYRLNEKTMGHLPFFYLKEHTLTDADQLLLAGHMDDALLKYQADYERNEQDPHSLRMIVKLLGIKATENKQPLGADSIPYLEKLAGVDDNGNTLSSLIDYYGRIGNWSQVDRYYDMLNEAHQGKVPSYTQAQYGRLLLKQGKVQEGEEMLRQAQENDPSNRFIGDYIASVIYTSGNFDKAVGLANLYPERSYYGQDNPDWSKLVHGMSVESQGPNKESYFSKLQEALQGCFSGDQGHTDDWIDEPAFASMKAFITAVSEVD</sequence>
<dbReference type="SUPFAM" id="SSF49452">
    <property type="entry name" value="Starch-binding domain-like"/>
    <property type="match status" value="1"/>
</dbReference>
<dbReference type="Proteomes" id="UP000609346">
    <property type="component" value="Unassembled WGS sequence"/>
</dbReference>
<dbReference type="InterPro" id="IPR013784">
    <property type="entry name" value="Carb-bd-like_fold"/>
</dbReference>
<evidence type="ECO:0000313" key="1">
    <source>
        <dbReference type="EMBL" id="MBD3922045.1"/>
    </source>
</evidence>
<dbReference type="RefSeq" id="WP_191206333.1">
    <property type="nucleotide sequence ID" value="NZ_JACXZA010000007.1"/>
</dbReference>
<gene>
    <name evidence="1" type="ORF">H8B09_25005</name>
</gene>
<evidence type="ECO:0000313" key="2">
    <source>
        <dbReference type="Proteomes" id="UP000609346"/>
    </source>
</evidence>
<keyword evidence="2" id="KW-1185">Reference proteome</keyword>
<organism evidence="1 2">
    <name type="scientific">Paenibacillus terricola</name>
    <dbReference type="NCBI Taxonomy" id="2763503"/>
    <lineage>
        <taxon>Bacteria</taxon>
        <taxon>Bacillati</taxon>
        <taxon>Bacillota</taxon>
        <taxon>Bacilli</taxon>
        <taxon>Bacillales</taxon>
        <taxon>Paenibacillaceae</taxon>
        <taxon>Paenibacillus</taxon>
    </lineage>
</organism>